<keyword evidence="2" id="KW-0732">Signal</keyword>
<reference evidence="4" key="2">
    <citation type="submission" date="2020-10" db="UniProtKB">
        <authorList>
            <consortium name="WormBaseParasite"/>
        </authorList>
    </citation>
    <scope>IDENTIFICATION</scope>
</reference>
<dbReference type="WBParaSite" id="Pan_g24121.t1">
    <property type="protein sequence ID" value="Pan_g24121.t1"/>
    <property type="gene ID" value="Pan_g24121"/>
</dbReference>
<evidence type="ECO:0000313" key="4">
    <source>
        <dbReference type="WBParaSite" id="Pan_g24121.t1"/>
    </source>
</evidence>
<sequence length="100" mass="11420">MVTTITFISRTIFLFILAAVLVGVMTEELQRANRGKELSPPSYMKRNDESVNAPSDASAISSPYRRMYYIVSTTPRRHFRAVDNNKRLSIADLLNQDFFS</sequence>
<dbReference type="AlphaFoldDB" id="A0A7E4VSL8"/>
<feature type="signal peptide" evidence="2">
    <location>
        <begin position="1"/>
        <end position="26"/>
    </location>
</feature>
<dbReference type="Proteomes" id="UP000492821">
    <property type="component" value="Unassembled WGS sequence"/>
</dbReference>
<evidence type="ECO:0000313" key="3">
    <source>
        <dbReference type="Proteomes" id="UP000492821"/>
    </source>
</evidence>
<keyword evidence="3" id="KW-1185">Reference proteome</keyword>
<protein>
    <submittedName>
        <fullName evidence="4">Uncharacterized protein</fullName>
    </submittedName>
</protein>
<evidence type="ECO:0000256" key="2">
    <source>
        <dbReference type="SAM" id="SignalP"/>
    </source>
</evidence>
<reference evidence="3" key="1">
    <citation type="journal article" date="2013" name="Genetics">
        <title>The draft genome and transcriptome of Panagrellus redivivus are shaped by the harsh demands of a free-living lifestyle.</title>
        <authorList>
            <person name="Srinivasan J."/>
            <person name="Dillman A.R."/>
            <person name="Macchietto M.G."/>
            <person name="Heikkinen L."/>
            <person name="Lakso M."/>
            <person name="Fracchia K.M."/>
            <person name="Antoshechkin I."/>
            <person name="Mortazavi A."/>
            <person name="Wong G."/>
            <person name="Sternberg P.W."/>
        </authorList>
    </citation>
    <scope>NUCLEOTIDE SEQUENCE [LARGE SCALE GENOMIC DNA]</scope>
    <source>
        <strain evidence="3">MT8872</strain>
    </source>
</reference>
<name>A0A7E4VSL8_PANRE</name>
<organism evidence="3 4">
    <name type="scientific">Panagrellus redivivus</name>
    <name type="common">Microworm</name>
    <dbReference type="NCBI Taxonomy" id="6233"/>
    <lineage>
        <taxon>Eukaryota</taxon>
        <taxon>Metazoa</taxon>
        <taxon>Ecdysozoa</taxon>
        <taxon>Nematoda</taxon>
        <taxon>Chromadorea</taxon>
        <taxon>Rhabditida</taxon>
        <taxon>Tylenchina</taxon>
        <taxon>Panagrolaimomorpha</taxon>
        <taxon>Panagrolaimoidea</taxon>
        <taxon>Panagrolaimidae</taxon>
        <taxon>Panagrellus</taxon>
    </lineage>
</organism>
<proteinExistence type="predicted"/>
<evidence type="ECO:0000256" key="1">
    <source>
        <dbReference type="SAM" id="MobiDB-lite"/>
    </source>
</evidence>
<feature type="chain" id="PRO_5028818408" evidence="2">
    <location>
        <begin position="27"/>
        <end position="100"/>
    </location>
</feature>
<feature type="region of interest" description="Disordered" evidence="1">
    <location>
        <begin position="34"/>
        <end position="58"/>
    </location>
</feature>
<accession>A0A7E4VSL8</accession>